<dbReference type="WBParaSite" id="ECPE_0001007201-mRNA-1">
    <property type="protein sequence ID" value="ECPE_0001007201-mRNA-1"/>
    <property type="gene ID" value="ECPE_0001007201"/>
</dbReference>
<dbReference type="GO" id="GO:0035082">
    <property type="term" value="P:axoneme assembly"/>
    <property type="evidence" value="ECO:0007669"/>
    <property type="project" value="InterPro"/>
</dbReference>
<feature type="region of interest" description="Disordered" evidence="1">
    <location>
        <begin position="752"/>
        <end position="778"/>
    </location>
</feature>
<dbReference type="GO" id="GO:0060294">
    <property type="term" value="P:cilium movement involved in cell motility"/>
    <property type="evidence" value="ECO:0007669"/>
    <property type="project" value="InterPro"/>
</dbReference>
<protein>
    <submittedName>
        <fullName evidence="2">Separase</fullName>
    </submittedName>
</protein>
<accession>A0A183ASV5</accession>
<feature type="region of interest" description="Disordered" evidence="1">
    <location>
        <begin position="854"/>
        <end position="879"/>
    </location>
</feature>
<reference evidence="2" key="1">
    <citation type="submission" date="2016-06" db="UniProtKB">
        <authorList>
            <consortium name="WormBaseParasite"/>
        </authorList>
    </citation>
    <scope>IDENTIFICATION</scope>
</reference>
<dbReference type="AlphaFoldDB" id="A0A183ASV5"/>
<proteinExistence type="predicted"/>
<dbReference type="InterPro" id="IPR039586">
    <property type="entry name" value="CFAP46"/>
</dbReference>
<organism evidence="2">
    <name type="scientific">Echinostoma caproni</name>
    <dbReference type="NCBI Taxonomy" id="27848"/>
    <lineage>
        <taxon>Eukaryota</taxon>
        <taxon>Metazoa</taxon>
        <taxon>Spiralia</taxon>
        <taxon>Lophotrochozoa</taxon>
        <taxon>Platyhelminthes</taxon>
        <taxon>Trematoda</taxon>
        <taxon>Digenea</taxon>
        <taxon>Plagiorchiida</taxon>
        <taxon>Echinostomata</taxon>
        <taxon>Echinostomatoidea</taxon>
        <taxon>Echinostomatidae</taxon>
        <taxon>Echinostoma</taxon>
    </lineage>
</organism>
<evidence type="ECO:0000313" key="2">
    <source>
        <dbReference type="WBParaSite" id="ECPE_0001007201-mRNA-1"/>
    </source>
</evidence>
<name>A0A183ASV5_9TREM</name>
<dbReference type="PANTHER" id="PTHR15977:SF15">
    <property type="entry name" value="CILIA- AND FLAGELLA-ASSOCIATED PROTEIN 46"/>
    <property type="match status" value="1"/>
</dbReference>
<feature type="compositionally biased region" description="Polar residues" evidence="1">
    <location>
        <begin position="869"/>
        <end position="879"/>
    </location>
</feature>
<feature type="compositionally biased region" description="Basic and acidic residues" evidence="1">
    <location>
        <begin position="759"/>
        <end position="772"/>
    </location>
</feature>
<sequence length="887" mass="100140">LDAFQKSLIYASRLRDSALLTTNSICIWTHCLPAICSADHTLLVPTFQTIVDCANKIGPNALPVETYAEVATVLAHGLIQPYLPKFDILQLYNSDSQKGTIDAEKSINRKTVKSPKTARKSAKPTVFTVTPEAQTVLKQANDIIASAAKIVEQAECVTDMEVSSPEYVVQRAMPQLISLKTRSRLIRTWLTIRQLSSTAPVCKPILPNEDRNADQNNSRIAQLTYRGSALNRALVTVYSIWLSNENTILTEWPNLLTKLTGSDRVDFSVKTSILPMPSFKDAPSLQEAVDTMKQAFFYELKSLKTNLLDEEDESDNVDRVPGREISRPSLSVTDRCVELELWTCLALYAIHTEQYTKVLNMTSFISLPKAPDPQSLALNYWVARLYDLRGVAVLGLAEQLRLQKFGSEPLSGKNRKTKVIVDVQIRPVHTLDRRSAVLGQAEDTVEASLFAAGEEAFYKATEFAVKTKRYDVVLDAVRHYWTVCNQPAIAITPDVKSLIKNYPVVREHLTNLIDELTQSLDPTHRAQLNEEIRAQTKGDVTPTENDKLLSNIEPSAEQSTESPEEQMGNLFATTRVTRPTLKQFEVDLNLRIQIYSSLFHVFEMECFSTIILIFDFRPLFRLLVKTKAMLDKPYQLDMQKFSNQSENRQAELWRELAYVTIQPVDQFNAFRQAIDVLKNPKHQALKAELFLEFSQWLYNHRFEATTCIELIEQAIDLLLTYNPAQLAEISNNSHGRNRSDAAFVFQRLANRSATKKSAGKQENKKLDAKSRPNAEPGSATVQSIVDNFELCQSVDRLDALVRSYVLLAEMLRNSGQTDQMGSGWSDYLHLAVVCVQQIWRVLLSYKYANIQQKARGKQSAEADKPKTNRAGSNKSRTNSIEVLYANR</sequence>
<dbReference type="PANTHER" id="PTHR15977">
    <property type="entry name" value="CILIA- AND FLAGELLA-ASSOCIATED PROTEIN 46"/>
    <property type="match status" value="1"/>
</dbReference>
<evidence type="ECO:0000256" key="1">
    <source>
        <dbReference type="SAM" id="MobiDB-lite"/>
    </source>
</evidence>